<dbReference type="InterPro" id="IPR011528">
    <property type="entry name" value="NERD"/>
</dbReference>
<feature type="compositionally biased region" description="Polar residues" evidence="1">
    <location>
        <begin position="350"/>
        <end position="360"/>
    </location>
</feature>
<proteinExistence type="predicted"/>
<feature type="region of interest" description="Disordered" evidence="1">
    <location>
        <begin position="341"/>
        <end position="389"/>
    </location>
</feature>
<dbReference type="Pfam" id="PF08378">
    <property type="entry name" value="NERD"/>
    <property type="match status" value="1"/>
</dbReference>
<dbReference type="PRINTS" id="PR01217">
    <property type="entry name" value="PRICHEXTENSN"/>
</dbReference>
<dbReference type="EMBL" id="JAAXOO010000002">
    <property type="protein sequence ID" value="NKY33396.1"/>
    <property type="molecule type" value="Genomic_DNA"/>
</dbReference>
<evidence type="ECO:0000313" key="4">
    <source>
        <dbReference type="Proteomes" id="UP000565715"/>
    </source>
</evidence>
<evidence type="ECO:0000259" key="2">
    <source>
        <dbReference type="Pfam" id="PF08378"/>
    </source>
</evidence>
<feature type="compositionally biased region" description="Pro residues" evidence="1">
    <location>
        <begin position="205"/>
        <end position="222"/>
    </location>
</feature>
<feature type="domain" description="NERD" evidence="2">
    <location>
        <begin position="12"/>
        <end position="128"/>
    </location>
</feature>
<dbReference type="RefSeq" id="WP_068039939.1">
    <property type="nucleotide sequence ID" value="NZ_JAAXOO010000002.1"/>
</dbReference>
<feature type="compositionally biased region" description="Pro residues" evidence="1">
    <location>
        <begin position="363"/>
        <end position="381"/>
    </location>
</feature>
<dbReference type="Proteomes" id="UP000565715">
    <property type="component" value="Unassembled WGS sequence"/>
</dbReference>
<accession>A0A846XFB5</accession>
<organism evidence="3 4">
    <name type="scientific">Nocardia speluncae</name>
    <dbReference type="NCBI Taxonomy" id="419477"/>
    <lineage>
        <taxon>Bacteria</taxon>
        <taxon>Bacillati</taxon>
        <taxon>Actinomycetota</taxon>
        <taxon>Actinomycetes</taxon>
        <taxon>Mycobacteriales</taxon>
        <taxon>Nocardiaceae</taxon>
        <taxon>Nocardia</taxon>
    </lineage>
</organism>
<protein>
    <submittedName>
        <fullName evidence="3">NERD domain-containing protein</fullName>
    </submittedName>
</protein>
<evidence type="ECO:0000313" key="3">
    <source>
        <dbReference type="EMBL" id="NKY33396.1"/>
    </source>
</evidence>
<feature type="compositionally biased region" description="Pro residues" evidence="1">
    <location>
        <begin position="237"/>
        <end position="305"/>
    </location>
</feature>
<dbReference type="AlphaFoldDB" id="A0A846XFB5"/>
<reference evidence="3 4" key="1">
    <citation type="submission" date="2020-04" db="EMBL/GenBank/DDBJ databases">
        <title>MicrobeNet Type strains.</title>
        <authorList>
            <person name="Nicholson A.C."/>
        </authorList>
    </citation>
    <scope>NUCLEOTIDE SEQUENCE [LARGE SCALE GENOMIC DNA]</scope>
    <source>
        <strain evidence="3 4">DSM 45078</strain>
    </source>
</reference>
<gene>
    <name evidence="3" type="ORF">HGA13_09975</name>
</gene>
<keyword evidence="4" id="KW-1185">Reference proteome</keyword>
<sequence length="389" mass="40640">MLVIADKLRSGAEKRVVSWLRKWQDDYRVPGVAIANCFVSGQEVDLVIITPYTTVVCEIKGLNPGVTSGVLHCTSNSRWKVSGFEGDPVGVRQNDTTPYDQVRDGVFKVKNAAARAGGPAFVTGLVVVVPPRGSNLRLDKKSAPQGCDVLLCNTQNPLRAWFHRAHHRAAVVWTAEQAYALIEALEHGDSTSVAGLAAEGFPMEAPSPPAATPSPAAPPAEPAAPATTPPIEVAPLPAIPTRPPASRPALPPPAPRPDSPRPAPAEPPLPLPRETPVPEPAEPTPAPPIPAAPLPIPAAPLPPAPTAVDDRRRRPVQTAAAFAAIGVLAAGIWLVAQLGNGRTEPRDTTGQHQNSAVTEQTGAPPPAPPAPKTTPPSPPTACFPFQPDC</sequence>
<comment type="caution">
    <text evidence="3">The sequence shown here is derived from an EMBL/GenBank/DDBJ whole genome shotgun (WGS) entry which is preliminary data.</text>
</comment>
<evidence type="ECO:0000256" key="1">
    <source>
        <dbReference type="SAM" id="MobiDB-lite"/>
    </source>
</evidence>
<feature type="region of interest" description="Disordered" evidence="1">
    <location>
        <begin position="200"/>
        <end position="315"/>
    </location>
</feature>
<name>A0A846XFB5_9NOCA</name>